<proteinExistence type="predicted"/>
<dbReference type="AlphaFoldDB" id="A1U713"/>
<evidence type="ECO:0000313" key="2">
    <source>
        <dbReference type="Proteomes" id="UP000000998"/>
    </source>
</evidence>
<dbReference type="Proteomes" id="UP000000998">
    <property type="component" value="Chromosome"/>
</dbReference>
<organism evidence="1 2">
    <name type="scientific">Marinobacter nauticus (strain ATCC 700491 / DSM 11845 / VT8)</name>
    <name type="common">Marinobacter aquaeolei</name>
    <dbReference type="NCBI Taxonomy" id="351348"/>
    <lineage>
        <taxon>Bacteria</taxon>
        <taxon>Pseudomonadati</taxon>
        <taxon>Pseudomonadota</taxon>
        <taxon>Gammaproteobacteria</taxon>
        <taxon>Pseudomonadales</taxon>
        <taxon>Marinobacteraceae</taxon>
        <taxon>Marinobacter</taxon>
    </lineage>
</organism>
<sequence>MGRAGSEKVAAKQGAIPHVDYRFDDCHTLHFVVAESQLPEMNPDKSQNEYVVTDYKVKSLELSFQVNVWDRHKQAYDTRQITEQLTDLDINRYASR</sequence>
<gene>
    <name evidence="1" type="ordered locus">Maqu_3713</name>
</gene>
<accession>A1U713</accession>
<dbReference type="OrthoDB" id="5406083at2"/>
<reference evidence="2" key="1">
    <citation type="journal article" date="2011" name="Appl. Environ. Microbiol.">
        <title>Genomic potential of Marinobacter aquaeolei, a biogeochemical 'opportunitroph'.</title>
        <authorList>
            <person name="Singer E."/>
            <person name="Webb E.A."/>
            <person name="Nelson W.C."/>
            <person name="Heidelberg J.F."/>
            <person name="Ivanova N."/>
            <person name="Pati A."/>
            <person name="Edwards K.J."/>
        </authorList>
    </citation>
    <scope>NUCLEOTIDE SEQUENCE [LARGE SCALE GENOMIC DNA]</scope>
    <source>
        <strain evidence="2">ATCC 700491 / DSM 11845 / VT8</strain>
    </source>
</reference>
<evidence type="ECO:0000313" key="1">
    <source>
        <dbReference type="EMBL" id="ABM20782.1"/>
    </source>
</evidence>
<name>A1U713_MARN8</name>
<dbReference type="HOGENOM" id="CLU_2356419_0_0_6"/>
<dbReference type="RefSeq" id="WP_011787117.1">
    <property type="nucleotide sequence ID" value="NC_008740.1"/>
</dbReference>
<protein>
    <submittedName>
        <fullName evidence="1">Uncharacterized protein</fullName>
    </submittedName>
</protein>
<dbReference type="KEGG" id="maq:Maqu_3713"/>
<dbReference type="STRING" id="351348.Maqu_3713"/>
<dbReference type="EMBL" id="CP000514">
    <property type="protein sequence ID" value="ABM20782.1"/>
    <property type="molecule type" value="Genomic_DNA"/>
</dbReference>